<accession>A0ABY7RYQ4</accession>
<dbReference type="Proteomes" id="UP001202717">
    <property type="component" value="Chromosome"/>
</dbReference>
<protein>
    <submittedName>
        <fullName evidence="1">Uncharacterized protein</fullName>
    </submittedName>
</protein>
<organism evidence="1 2">
    <name type="scientific">Psychroserpens ponticola</name>
    <dbReference type="NCBI Taxonomy" id="2932268"/>
    <lineage>
        <taxon>Bacteria</taxon>
        <taxon>Pseudomonadati</taxon>
        <taxon>Bacteroidota</taxon>
        <taxon>Flavobacteriia</taxon>
        <taxon>Flavobacteriales</taxon>
        <taxon>Flavobacteriaceae</taxon>
        <taxon>Psychroserpens</taxon>
    </lineage>
</organism>
<keyword evidence="2" id="KW-1185">Reference proteome</keyword>
<sequence>MTNKKSITDEDATLNFRVPKSLKATIVAKAEIEKITSSKYLRNLLESVHNGSYCHLDKLKSEREDFLFSKEFLQLIVWIYRKRENNSREVDKNDLDSYVKTLKRTENFLPKNLVFELDKVLNNLLVVRVSKGYDGDRFDFPKNYSDDKKFNYEKVEKFLLDENILEAFIERGEVNITNIF</sequence>
<dbReference type="RefSeq" id="WP_249994958.1">
    <property type="nucleotide sequence ID" value="NZ_CP116221.1"/>
</dbReference>
<reference evidence="1 2" key="1">
    <citation type="submission" date="2023-01" db="EMBL/GenBank/DDBJ databases">
        <title>Psychroserpens ponticola sp. nov., isolated from seawater.</title>
        <authorList>
            <person name="Kristyanto S."/>
            <person name="Jung J."/>
            <person name="Kim J.M."/>
            <person name="Jeon C.O."/>
        </authorList>
    </citation>
    <scope>NUCLEOTIDE SEQUENCE [LARGE SCALE GENOMIC DNA]</scope>
    <source>
        <strain evidence="1 2">MSW6</strain>
    </source>
</reference>
<dbReference type="EMBL" id="CP116221">
    <property type="protein sequence ID" value="WCO02288.1"/>
    <property type="molecule type" value="Genomic_DNA"/>
</dbReference>
<evidence type="ECO:0000313" key="1">
    <source>
        <dbReference type="EMBL" id="WCO02288.1"/>
    </source>
</evidence>
<proteinExistence type="predicted"/>
<name>A0ABY7RYQ4_9FLAO</name>
<evidence type="ECO:0000313" key="2">
    <source>
        <dbReference type="Proteomes" id="UP001202717"/>
    </source>
</evidence>
<gene>
    <name evidence="1" type="ORF">MUN68_002080</name>
</gene>